<dbReference type="PANTHER" id="PTHR30153:SF2">
    <property type="entry name" value="REPLICATIVE DNA HELICASE"/>
    <property type="match status" value="1"/>
</dbReference>
<reference evidence="14 15" key="1">
    <citation type="submission" date="2018-07" db="EMBL/GenBank/DDBJ databases">
        <title>Genomic Encyclopedia of Type Strains, Phase IV (KMG-IV): sequencing the most valuable type-strain genomes for metagenomic binning, comparative biology and taxonomic classification.</title>
        <authorList>
            <person name="Goeker M."/>
        </authorList>
    </citation>
    <scope>NUCLEOTIDE SEQUENCE [LARGE SCALE GENOMIC DNA]</scope>
    <source>
        <strain evidence="14 15">DSM 103736</strain>
    </source>
</reference>
<keyword evidence="6 12" id="KW-0347">Helicase</keyword>
<evidence type="ECO:0000256" key="1">
    <source>
        <dbReference type="ARBA" id="ARBA00008428"/>
    </source>
</evidence>
<dbReference type="FunFam" id="1.10.860.10:FF:000002">
    <property type="entry name" value="Replicative DNA helicase"/>
    <property type="match status" value="1"/>
</dbReference>
<evidence type="ECO:0000256" key="8">
    <source>
        <dbReference type="ARBA" id="ARBA00023125"/>
    </source>
</evidence>
<dbReference type="NCBIfam" id="TIGR00665">
    <property type="entry name" value="DnaB"/>
    <property type="match status" value="1"/>
</dbReference>
<dbReference type="InterPro" id="IPR036185">
    <property type="entry name" value="DNA_heli_DnaB-like_N_sf"/>
</dbReference>
<dbReference type="Pfam" id="PF00772">
    <property type="entry name" value="DnaB"/>
    <property type="match status" value="1"/>
</dbReference>
<dbReference type="GO" id="GO:0005524">
    <property type="term" value="F:ATP binding"/>
    <property type="evidence" value="ECO:0007669"/>
    <property type="project" value="UniProtKB-UniRule"/>
</dbReference>
<keyword evidence="9" id="KW-0413">Isomerase</keyword>
<evidence type="ECO:0000256" key="6">
    <source>
        <dbReference type="ARBA" id="ARBA00022806"/>
    </source>
</evidence>
<dbReference type="SMART" id="SM00382">
    <property type="entry name" value="AAA"/>
    <property type="match status" value="1"/>
</dbReference>
<comment type="caution">
    <text evidence="14">The sequence shown here is derived from an EMBL/GenBank/DDBJ whole genome shotgun (WGS) entry which is preliminary data.</text>
</comment>
<dbReference type="GO" id="GO:0043139">
    <property type="term" value="F:5'-3' DNA helicase activity"/>
    <property type="evidence" value="ECO:0007669"/>
    <property type="project" value="UniProtKB-EC"/>
</dbReference>
<feature type="domain" description="SF4 helicase" evidence="13">
    <location>
        <begin position="227"/>
        <end position="494"/>
    </location>
</feature>
<dbReference type="AlphaFoldDB" id="A0A370QGN6"/>
<organism evidence="14 15">
    <name type="scientific">Enterobacillus tribolii</name>
    <dbReference type="NCBI Taxonomy" id="1487935"/>
    <lineage>
        <taxon>Bacteria</taxon>
        <taxon>Pseudomonadati</taxon>
        <taxon>Pseudomonadota</taxon>
        <taxon>Gammaproteobacteria</taxon>
        <taxon>Enterobacterales</taxon>
        <taxon>Hafniaceae</taxon>
        <taxon>Enterobacillus</taxon>
    </lineage>
</organism>
<dbReference type="GO" id="GO:1990077">
    <property type="term" value="C:primosome complex"/>
    <property type="evidence" value="ECO:0007669"/>
    <property type="project" value="UniProtKB-UniRule"/>
</dbReference>
<evidence type="ECO:0000256" key="9">
    <source>
        <dbReference type="ARBA" id="ARBA00023235"/>
    </source>
</evidence>
<keyword evidence="4 12" id="KW-0547">Nucleotide-binding</keyword>
<dbReference type="NCBIfam" id="NF004384">
    <property type="entry name" value="PRK05748.1"/>
    <property type="match status" value="1"/>
</dbReference>
<dbReference type="SUPFAM" id="SSF52540">
    <property type="entry name" value="P-loop containing nucleoside triphosphate hydrolases"/>
    <property type="match status" value="1"/>
</dbReference>
<evidence type="ECO:0000256" key="12">
    <source>
        <dbReference type="RuleBase" id="RU362085"/>
    </source>
</evidence>
<dbReference type="InterPro" id="IPR003593">
    <property type="entry name" value="AAA+_ATPase"/>
</dbReference>
<dbReference type="NCBIfam" id="NF006458">
    <property type="entry name" value="PRK08840.1"/>
    <property type="match status" value="1"/>
</dbReference>
<dbReference type="PROSITE" id="PS51199">
    <property type="entry name" value="SF4_HELICASE"/>
    <property type="match status" value="1"/>
</dbReference>
<dbReference type="InterPro" id="IPR007693">
    <property type="entry name" value="DNA_helicase_DnaB-like_N"/>
</dbReference>
<dbReference type="InterPro" id="IPR016136">
    <property type="entry name" value="DNA_helicase_N/primase_C"/>
</dbReference>
<evidence type="ECO:0000256" key="4">
    <source>
        <dbReference type="ARBA" id="ARBA00022741"/>
    </source>
</evidence>
<keyword evidence="8 12" id="KW-0238">DNA-binding</keyword>
<dbReference type="InterPro" id="IPR007692">
    <property type="entry name" value="DNA_helicase_DnaB"/>
</dbReference>
<proteinExistence type="inferred from homology"/>
<dbReference type="GO" id="GO:0016887">
    <property type="term" value="F:ATP hydrolysis activity"/>
    <property type="evidence" value="ECO:0007669"/>
    <property type="project" value="RHEA"/>
</dbReference>
<dbReference type="PANTHER" id="PTHR30153">
    <property type="entry name" value="REPLICATIVE DNA HELICASE DNAB"/>
    <property type="match status" value="1"/>
</dbReference>
<evidence type="ECO:0000256" key="11">
    <source>
        <dbReference type="NCBIfam" id="TIGR00665"/>
    </source>
</evidence>
<sequence>MNQTDEVGKDVMYQVYWHATTSLQTKHLTMAGNRPTNKQNETPRDRQVEGLKLPPHSLEAEQSVLGGLMLDNERWDNVAERVVSNDFYSRPHRLIFTEMQRLLEMGKPIDLITLSESLEQRGDLDSVGGFAYLAELSKNTPSAANIGAYADIVRERAVVREMIAVANEIADAGYDPQGRSSEELLDLAESRVFQIAENRASKDEGPKGIDRILEDTVSRIEQLYQRPHDGVTGADTGYQDLNKKTAGLQNSDLIIVAARPSMGKTTFAMNLCENVAMTSDKPVLIFSLEMPGEQIMMRMLASLSRVDQTRIRTGQLDDEDWARISSTMGILLEKRNMYIDDSSGLTPTEVRSRARRIFREHDGLSMIMIDYLQLMRVPALSDNRTLEIAEISRSLKALAKELQVPVVALSQLNRSLEQRADKRPVNSDLRESGSIEQDADLIMFIYRDEVYHENSDLKGIAEIIIGKQRNGPIGTVRLTFNGQWSRFDNYAGPQFDEE</sequence>
<dbReference type="InterPro" id="IPR007694">
    <property type="entry name" value="DNA_helicase_DnaB-like_C"/>
</dbReference>
<keyword evidence="5 12" id="KW-0378">Hydrolase</keyword>
<dbReference type="CDD" id="cd00984">
    <property type="entry name" value="DnaB_C"/>
    <property type="match status" value="1"/>
</dbReference>
<dbReference type="NCBIfam" id="NF005945">
    <property type="entry name" value="PRK08006.1"/>
    <property type="match status" value="1"/>
</dbReference>
<dbReference type="EMBL" id="QRAP01000009">
    <property type="protein sequence ID" value="RDK87524.1"/>
    <property type="molecule type" value="Genomic_DNA"/>
</dbReference>
<dbReference type="EC" id="5.6.2.3" evidence="11 12"/>
<dbReference type="Pfam" id="PF03796">
    <property type="entry name" value="DnaB_C"/>
    <property type="match status" value="1"/>
</dbReference>
<dbReference type="Gene3D" id="3.40.50.300">
    <property type="entry name" value="P-loop containing nucleotide triphosphate hydrolases"/>
    <property type="match status" value="1"/>
</dbReference>
<evidence type="ECO:0000256" key="7">
    <source>
        <dbReference type="ARBA" id="ARBA00022840"/>
    </source>
</evidence>
<name>A0A370QGN6_9GAMM</name>
<dbReference type="Gene3D" id="1.10.860.10">
    <property type="entry name" value="DNAb Helicase, Chain A"/>
    <property type="match status" value="1"/>
</dbReference>
<evidence type="ECO:0000256" key="3">
    <source>
        <dbReference type="ARBA" id="ARBA00022705"/>
    </source>
</evidence>
<keyword evidence="15" id="KW-1185">Reference proteome</keyword>
<evidence type="ECO:0000256" key="5">
    <source>
        <dbReference type="ARBA" id="ARBA00022801"/>
    </source>
</evidence>
<dbReference type="GO" id="GO:0005829">
    <property type="term" value="C:cytosol"/>
    <property type="evidence" value="ECO:0007669"/>
    <property type="project" value="TreeGrafter"/>
</dbReference>
<comment type="catalytic activity">
    <reaction evidence="10 12">
        <text>ATP + H2O = ADP + phosphate + H(+)</text>
        <dbReference type="Rhea" id="RHEA:13065"/>
        <dbReference type="ChEBI" id="CHEBI:15377"/>
        <dbReference type="ChEBI" id="CHEBI:15378"/>
        <dbReference type="ChEBI" id="CHEBI:30616"/>
        <dbReference type="ChEBI" id="CHEBI:43474"/>
        <dbReference type="ChEBI" id="CHEBI:456216"/>
        <dbReference type="EC" id="5.6.2.3"/>
    </reaction>
</comment>
<evidence type="ECO:0000256" key="10">
    <source>
        <dbReference type="ARBA" id="ARBA00048954"/>
    </source>
</evidence>
<evidence type="ECO:0000313" key="15">
    <source>
        <dbReference type="Proteomes" id="UP000254848"/>
    </source>
</evidence>
<comment type="function">
    <text evidence="12">The main replicative DNA helicase, it participates in initiation and elongation during chromosome replication. Travels ahead of the DNA replisome, separating dsDNA into templates for DNA synthesis. A processive ATP-dependent 5'-3' DNA helicase it has DNA-dependent ATPase activity.</text>
</comment>
<comment type="similarity">
    <text evidence="1 12">Belongs to the helicase family. DnaB subfamily.</text>
</comment>
<dbReference type="InterPro" id="IPR027417">
    <property type="entry name" value="P-loop_NTPase"/>
</dbReference>
<dbReference type="SUPFAM" id="SSF48024">
    <property type="entry name" value="N-terminal domain of DnaB helicase"/>
    <property type="match status" value="1"/>
</dbReference>
<dbReference type="GO" id="GO:0003677">
    <property type="term" value="F:DNA binding"/>
    <property type="evidence" value="ECO:0007669"/>
    <property type="project" value="UniProtKB-UniRule"/>
</dbReference>
<gene>
    <name evidence="14" type="ORF">C8D90_109119</name>
</gene>
<dbReference type="GO" id="GO:0006269">
    <property type="term" value="P:DNA replication, synthesis of primer"/>
    <property type="evidence" value="ECO:0007669"/>
    <property type="project" value="UniProtKB-UniRule"/>
</dbReference>
<protein>
    <recommendedName>
        <fullName evidence="11 12">Replicative DNA helicase</fullName>
        <ecNumber evidence="11 12">5.6.2.3</ecNumber>
    </recommendedName>
</protein>
<keyword evidence="2 12" id="KW-0639">Primosome</keyword>
<accession>A0A370QGN6</accession>
<evidence type="ECO:0000313" key="14">
    <source>
        <dbReference type="EMBL" id="RDK87524.1"/>
    </source>
</evidence>
<keyword evidence="3 12" id="KW-0235">DNA replication</keyword>
<dbReference type="Proteomes" id="UP000254848">
    <property type="component" value="Unassembled WGS sequence"/>
</dbReference>
<keyword evidence="7 12" id="KW-0067">ATP-binding</keyword>
<dbReference type="FunFam" id="3.40.50.300:FF:000076">
    <property type="entry name" value="Replicative DNA helicase"/>
    <property type="match status" value="1"/>
</dbReference>
<evidence type="ECO:0000256" key="2">
    <source>
        <dbReference type="ARBA" id="ARBA00022515"/>
    </source>
</evidence>
<evidence type="ECO:0000259" key="13">
    <source>
        <dbReference type="PROSITE" id="PS51199"/>
    </source>
</evidence>
<dbReference type="GO" id="GO:0042802">
    <property type="term" value="F:identical protein binding"/>
    <property type="evidence" value="ECO:0007669"/>
    <property type="project" value="UniProtKB-ARBA"/>
</dbReference>